<keyword evidence="1" id="KW-0472">Membrane</keyword>
<dbReference type="SUPFAM" id="SSF53955">
    <property type="entry name" value="Lysozyme-like"/>
    <property type="match status" value="1"/>
</dbReference>
<gene>
    <name evidence="2" type="ORF">NDM98_03105</name>
</gene>
<evidence type="ECO:0000256" key="1">
    <source>
        <dbReference type="SAM" id="Phobius"/>
    </source>
</evidence>
<evidence type="ECO:0008006" key="4">
    <source>
        <dbReference type="Google" id="ProtNLM"/>
    </source>
</evidence>
<name>A0ABT0XFN3_9BACI</name>
<feature type="transmembrane region" description="Helical" evidence="1">
    <location>
        <begin position="6"/>
        <end position="23"/>
    </location>
</feature>
<dbReference type="Proteomes" id="UP001203665">
    <property type="component" value="Unassembled WGS sequence"/>
</dbReference>
<dbReference type="InterPro" id="IPR023346">
    <property type="entry name" value="Lysozyme-like_dom_sf"/>
</dbReference>
<evidence type="ECO:0000313" key="2">
    <source>
        <dbReference type="EMBL" id="MCM2674595.1"/>
    </source>
</evidence>
<evidence type="ECO:0000313" key="3">
    <source>
        <dbReference type="Proteomes" id="UP001203665"/>
    </source>
</evidence>
<sequence length="109" mass="12682">MKRLVFFVLAGMIALIALFIYLFDSNNQVRQITYKTVIGQHQIPEKFVPVYEEAAEEYDIPWQLLAAVHRVETIFSTMNPMESPVGALGPFQFMPRTWVGLVSSRWRCW</sequence>
<dbReference type="RefSeq" id="WP_251604526.1">
    <property type="nucleotide sequence ID" value="NZ_JAMQJY010000001.1"/>
</dbReference>
<keyword evidence="3" id="KW-1185">Reference proteome</keyword>
<proteinExistence type="predicted"/>
<accession>A0ABT0XFN3</accession>
<dbReference type="EMBL" id="JAMQJY010000001">
    <property type="protein sequence ID" value="MCM2674595.1"/>
    <property type="molecule type" value="Genomic_DNA"/>
</dbReference>
<protein>
    <recommendedName>
        <fullName evidence="4">Transglycosylase SLT domain-containing protein</fullName>
    </recommendedName>
</protein>
<comment type="caution">
    <text evidence="2">The sequence shown here is derived from an EMBL/GenBank/DDBJ whole genome shotgun (WGS) entry which is preliminary data.</text>
</comment>
<dbReference type="Gene3D" id="1.10.530.10">
    <property type="match status" value="1"/>
</dbReference>
<reference evidence="2" key="1">
    <citation type="submission" date="2022-06" db="EMBL/GenBank/DDBJ databases">
        <title>Alkalicoccobacillus porphyridii sp. nov., isolated from a marine red alga, Porphyridium purpureum and reclassification of Shouchella plakortidis and Shouchella gibsonii as Alkalicoccobacillus plakortidis comb. nov. and Alkalicoccobacillus gibsonii comb. nov.</title>
        <authorList>
            <person name="Kim K.H."/>
            <person name="Lee J.K."/>
            <person name="Han D.M."/>
            <person name="Baek J.H."/>
            <person name="Jeon C.O."/>
        </authorList>
    </citation>
    <scope>NUCLEOTIDE SEQUENCE</scope>
    <source>
        <strain evidence="2">DSM 19153</strain>
    </source>
</reference>
<keyword evidence="1" id="KW-1133">Transmembrane helix</keyword>
<keyword evidence="1" id="KW-0812">Transmembrane</keyword>
<organism evidence="2 3">
    <name type="scientific">Alkalicoccobacillus plakortidis</name>
    <dbReference type="NCBI Taxonomy" id="444060"/>
    <lineage>
        <taxon>Bacteria</taxon>
        <taxon>Bacillati</taxon>
        <taxon>Bacillota</taxon>
        <taxon>Bacilli</taxon>
        <taxon>Bacillales</taxon>
        <taxon>Bacillaceae</taxon>
        <taxon>Alkalicoccobacillus</taxon>
    </lineage>
</organism>